<accession>A0A7K3RCV6</accession>
<evidence type="ECO:0000313" key="3">
    <source>
        <dbReference type="Proteomes" id="UP000470951"/>
    </source>
</evidence>
<reference evidence="2 3" key="1">
    <citation type="submission" date="2020-01" db="EMBL/GenBank/DDBJ databases">
        <title>Insect and environment-associated Actinomycetes.</title>
        <authorList>
            <person name="Currrie C."/>
            <person name="Chevrette M."/>
            <person name="Carlson C."/>
            <person name="Stubbendieck R."/>
            <person name="Wendt-Pienkowski E."/>
        </authorList>
    </citation>
    <scope>NUCLEOTIDE SEQUENCE [LARGE SCALE GENOMIC DNA]</scope>
    <source>
        <strain evidence="2 3">SID7903</strain>
    </source>
</reference>
<gene>
    <name evidence="2" type="ORF">G3I58_17790</name>
</gene>
<name>A0A7K3RCV6_STRAQ</name>
<dbReference type="AlphaFoldDB" id="A0A7K3RCV6"/>
<comment type="caution">
    <text evidence="2">The sequence shown here is derived from an EMBL/GenBank/DDBJ whole genome shotgun (WGS) entry which is preliminary data.</text>
</comment>
<proteinExistence type="predicted"/>
<dbReference type="RefSeq" id="WP_164223461.1">
    <property type="nucleotide sequence ID" value="NZ_JAAGMS010000198.1"/>
</dbReference>
<sequence>MAALAARAGSETNPDPEEQERASLRWKILQKTPTSAALLHRGDRGPYEAQTGFIDQYCAPVAVTLPDIQACEVWRPDIGLGQGEARACGKHAEAIRSRARHELPVRVT</sequence>
<feature type="region of interest" description="Disordered" evidence="1">
    <location>
        <begin position="1"/>
        <end position="22"/>
    </location>
</feature>
<evidence type="ECO:0000256" key="1">
    <source>
        <dbReference type="SAM" id="MobiDB-lite"/>
    </source>
</evidence>
<dbReference type="EMBL" id="JAAGMS010000198">
    <property type="protein sequence ID" value="NEB99816.1"/>
    <property type="molecule type" value="Genomic_DNA"/>
</dbReference>
<organism evidence="2 3">
    <name type="scientific">Streptomyces anulatus</name>
    <name type="common">Streptomyces chrysomallus</name>
    <dbReference type="NCBI Taxonomy" id="1892"/>
    <lineage>
        <taxon>Bacteria</taxon>
        <taxon>Bacillati</taxon>
        <taxon>Actinomycetota</taxon>
        <taxon>Actinomycetes</taxon>
        <taxon>Kitasatosporales</taxon>
        <taxon>Streptomycetaceae</taxon>
        <taxon>Streptomyces</taxon>
    </lineage>
</organism>
<evidence type="ECO:0000313" key="2">
    <source>
        <dbReference type="EMBL" id="NEB99816.1"/>
    </source>
</evidence>
<protein>
    <submittedName>
        <fullName evidence="2">Uncharacterized protein</fullName>
    </submittedName>
</protein>
<dbReference type="Proteomes" id="UP000470951">
    <property type="component" value="Unassembled WGS sequence"/>
</dbReference>